<comment type="caution">
    <text evidence="2">The sequence shown here is derived from an EMBL/GenBank/DDBJ whole genome shotgun (WGS) entry which is preliminary data.</text>
</comment>
<reference evidence="2" key="1">
    <citation type="journal article" date="2019" name="bioRxiv">
        <title>The Genome of the Zebra Mussel, Dreissena polymorpha: A Resource for Invasive Species Research.</title>
        <authorList>
            <person name="McCartney M.A."/>
            <person name="Auch B."/>
            <person name="Kono T."/>
            <person name="Mallez S."/>
            <person name="Zhang Y."/>
            <person name="Obille A."/>
            <person name="Becker A."/>
            <person name="Abrahante J.E."/>
            <person name="Garbe J."/>
            <person name="Badalamenti J.P."/>
            <person name="Herman A."/>
            <person name="Mangelson H."/>
            <person name="Liachko I."/>
            <person name="Sullivan S."/>
            <person name="Sone E.D."/>
            <person name="Koren S."/>
            <person name="Silverstein K.A.T."/>
            <person name="Beckman K.B."/>
            <person name="Gohl D.M."/>
        </authorList>
    </citation>
    <scope>NUCLEOTIDE SEQUENCE</scope>
    <source>
        <strain evidence="2">Duluth1</strain>
        <tissue evidence="2">Whole animal</tissue>
    </source>
</reference>
<keyword evidence="1" id="KW-0472">Membrane</keyword>
<feature type="transmembrane region" description="Helical" evidence="1">
    <location>
        <begin position="41"/>
        <end position="63"/>
    </location>
</feature>
<name>A0A9D4NKL3_DREPO</name>
<keyword evidence="1" id="KW-0812">Transmembrane</keyword>
<reference evidence="2" key="2">
    <citation type="submission" date="2020-11" db="EMBL/GenBank/DDBJ databases">
        <authorList>
            <person name="McCartney M.A."/>
            <person name="Auch B."/>
            <person name="Kono T."/>
            <person name="Mallez S."/>
            <person name="Becker A."/>
            <person name="Gohl D.M."/>
            <person name="Silverstein K.A.T."/>
            <person name="Koren S."/>
            <person name="Bechman K.B."/>
            <person name="Herman A."/>
            <person name="Abrahante J.E."/>
            <person name="Garbe J."/>
        </authorList>
    </citation>
    <scope>NUCLEOTIDE SEQUENCE</scope>
    <source>
        <strain evidence="2">Duluth1</strain>
        <tissue evidence="2">Whole animal</tissue>
    </source>
</reference>
<evidence type="ECO:0000313" key="2">
    <source>
        <dbReference type="EMBL" id="KAH3898353.1"/>
    </source>
</evidence>
<protein>
    <submittedName>
        <fullName evidence="2">Uncharacterized protein</fullName>
    </submittedName>
</protein>
<feature type="transmembrane region" description="Helical" evidence="1">
    <location>
        <begin position="69"/>
        <end position="89"/>
    </location>
</feature>
<evidence type="ECO:0000313" key="3">
    <source>
        <dbReference type="Proteomes" id="UP000828390"/>
    </source>
</evidence>
<keyword evidence="3" id="KW-1185">Reference proteome</keyword>
<organism evidence="2 3">
    <name type="scientific">Dreissena polymorpha</name>
    <name type="common">Zebra mussel</name>
    <name type="synonym">Mytilus polymorpha</name>
    <dbReference type="NCBI Taxonomy" id="45954"/>
    <lineage>
        <taxon>Eukaryota</taxon>
        <taxon>Metazoa</taxon>
        <taxon>Spiralia</taxon>
        <taxon>Lophotrochozoa</taxon>
        <taxon>Mollusca</taxon>
        <taxon>Bivalvia</taxon>
        <taxon>Autobranchia</taxon>
        <taxon>Heteroconchia</taxon>
        <taxon>Euheterodonta</taxon>
        <taxon>Imparidentia</taxon>
        <taxon>Neoheterodontei</taxon>
        <taxon>Myida</taxon>
        <taxon>Dreissenoidea</taxon>
        <taxon>Dreissenidae</taxon>
        <taxon>Dreissena</taxon>
    </lineage>
</organism>
<dbReference type="AlphaFoldDB" id="A0A9D4NKL3"/>
<gene>
    <name evidence="2" type="ORF">DPMN_022582</name>
</gene>
<feature type="transmembrane region" description="Helical" evidence="1">
    <location>
        <begin position="12"/>
        <end position="29"/>
    </location>
</feature>
<dbReference type="EMBL" id="JAIWYP010000001">
    <property type="protein sequence ID" value="KAH3898353.1"/>
    <property type="molecule type" value="Genomic_DNA"/>
</dbReference>
<evidence type="ECO:0000256" key="1">
    <source>
        <dbReference type="SAM" id="Phobius"/>
    </source>
</evidence>
<keyword evidence="1" id="KW-1133">Transmembrane helix</keyword>
<proteinExistence type="predicted"/>
<sequence>MNCFDRPNVYTLVALALAAEAVVVVRIQCTGNNGDGCCDVGLVAVVLIVAVVAVVAMVVVLALVVVVAVVLAMVAVVATVVLIMVIINIDYDDNTILAEEIVMLKIQTTI</sequence>
<accession>A0A9D4NKL3</accession>
<dbReference type="Proteomes" id="UP000828390">
    <property type="component" value="Unassembled WGS sequence"/>
</dbReference>